<organism evidence="1 2">
    <name type="scientific">Trichinella patagoniensis</name>
    <dbReference type="NCBI Taxonomy" id="990121"/>
    <lineage>
        <taxon>Eukaryota</taxon>
        <taxon>Metazoa</taxon>
        <taxon>Ecdysozoa</taxon>
        <taxon>Nematoda</taxon>
        <taxon>Enoplea</taxon>
        <taxon>Dorylaimia</taxon>
        <taxon>Trichinellida</taxon>
        <taxon>Trichinellidae</taxon>
        <taxon>Trichinella</taxon>
    </lineage>
</organism>
<name>A0A0V0ZD60_9BILA</name>
<accession>A0A0V0ZD60</accession>
<evidence type="ECO:0000313" key="1">
    <source>
        <dbReference type="EMBL" id="KRY10450.1"/>
    </source>
</evidence>
<proteinExistence type="predicted"/>
<keyword evidence="2" id="KW-1185">Reference proteome</keyword>
<comment type="caution">
    <text evidence="1">The sequence shown here is derived from an EMBL/GenBank/DDBJ whole genome shotgun (WGS) entry which is preliminary data.</text>
</comment>
<dbReference type="AlphaFoldDB" id="A0A0V0ZD60"/>
<sequence>MAVYIEVENNDREWYWSTRTMETPKAIMDCVLHNYCNSYAMTMYTANDCSCKECVLIHLLLLELWKEVGM</sequence>
<protein>
    <submittedName>
        <fullName evidence="1">Uncharacterized protein</fullName>
    </submittedName>
</protein>
<dbReference type="EMBL" id="JYDQ01000230">
    <property type="protein sequence ID" value="KRY10450.1"/>
    <property type="molecule type" value="Genomic_DNA"/>
</dbReference>
<reference evidence="1 2" key="1">
    <citation type="submission" date="2015-01" db="EMBL/GenBank/DDBJ databases">
        <title>Evolution of Trichinella species and genotypes.</title>
        <authorList>
            <person name="Korhonen P.K."/>
            <person name="Edoardo P."/>
            <person name="Giuseppe L.R."/>
            <person name="Gasser R.B."/>
        </authorList>
    </citation>
    <scope>NUCLEOTIDE SEQUENCE [LARGE SCALE GENOMIC DNA]</scope>
    <source>
        <strain evidence="1">ISS2496</strain>
    </source>
</reference>
<gene>
    <name evidence="1" type="ORF">T12_15435</name>
</gene>
<evidence type="ECO:0000313" key="2">
    <source>
        <dbReference type="Proteomes" id="UP000054783"/>
    </source>
</evidence>
<dbReference type="Proteomes" id="UP000054783">
    <property type="component" value="Unassembled WGS sequence"/>
</dbReference>